<sequence length="274" mass="31854">MANNTSVGDFGPYRFVCLFFGYHSGPKLDKWRIVHTLTLVILISSCIYLTEPPALTMGVCVEYMLYITISMKLRDRHLHQFYRPIPAIDSLPHAKAIYSNIRKHQIIALCVWMAYRSVSAVIVIGQSIVTVEFWSKTNFAHILMTVIFLCTTTYRLQLLIFVVISLLKVVSFVFLPLLMIFRLTMPYVPFICSVVLLDLVRDELERINMLTIQAYIQCKNERWRSEIQQLRQVLVSHPLQYTLWRIVPLSLYPVLTTLSFWIVTSMGIVQISFH</sequence>
<accession>A0A8S0YPX2</accession>
<keyword evidence="1" id="KW-0472">Membrane</keyword>
<evidence type="ECO:0000313" key="5">
    <source>
        <dbReference type="Proteomes" id="UP000494256"/>
    </source>
</evidence>
<reference evidence="4 5" key="1">
    <citation type="submission" date="2020-04" db="EMBL/GenBank/DDBJ databases">
        <authorList>
            <person name="Wallbank WR R."/>
            <person name="Pardo Diaz C."/>
            <person name="Kozak K."/>
            <person name="Martin S."/>
            <person name="Jiggins C."/>
            <person name="Moest M."/>
            <person name="Warren A I."/>
            <person name="Byers J.R.P. K."/>
            <person name="Montejo-Kovacevich G."/>
            <person name="Yen C E."/>
        </authorList>
    </citation>
    <scope>NUCLEOTIDE SEQUENCE [LARGE SCALE GENOMIC DNA]</scope>
</reference>
<comment type="caution">
    <text evidence="2">The sequence shown here is derived from an EMBL/GenBank/DDBJ whole genome shotgun (WGS) entry which is preliminary data.</text>
</comment>
<evidence type="ECO:0000256" key="1">
    <source>
        <dbReference type="SAM" id="Phobius"/>
    </source>
</evidence>
<protein>
    <submittedName>
        <fullName evidence="2">Uncharacterized protein</fullName>
    </submittedName>
</protein>
<dbReference type="Proteomes" id="UP000494256">
    <property type="component" value="Unassembled WGS sequence"/>
</dbReference>
<feature type="transmembrane region" description="Helical" evidence="1">
    <location>
        <begin position="249"/>
        <end position="273"/>
    </location>
</feature>
<dbReference type="AlphaFoldDB" id="A0A8S0YPX2"/>
<feature type="transmembrane region" description="Helical" evidence="1">
    <location>
        <begin position="106"/>
        <end position="127"/>
    </location>
</feature>
<organism evidence="2 4">
    <name type="scientific">Arctia plantaginis</name>
    <name type="common">Wood tiger moth</name>
    <name type="synonym">Phalaena plantaginis</name>
    <dbReference type="NCBI Taxonomy" id="874455"/>
    <lineage>
        <taxon>Eukaryota</taxon>
        <taxon>Metazoa</taxon>
        <taxon>Ecdysozoa</taxon>
        <taxon>Arthropoda</taxon>
        <taxon>Hexapoda</taxon>
        <taxon>Insecta</taxon>
        <taxon>Pterygota</taxon>
        <taxon>Neoptera</taxon>
        <taxon>Endopterygota</taxon>
        <taxon>Lepidoptera</taxon>
        <taxon>Glossata</taxon>
        <taxon>Ditrysia</taxon>
        <taxon>Noctuoidea</taxon>
        <taxon>Erebidae</taxon>
        <taxon>Arctiinae</taxon>
        <taxon>Arctia</taxon>
    </lineage>
</organism>
<dbReference type="EMBL" id="CADEBD010000300">
    <property type="protein sequence ID" value="CAB3235557.1"/>
    <property type="molecule type" value="Genomic_DNA"/>
</dbReference>
<gene>
    <name evidence="2" type="ORF">APLA_LOCUS697</name>
    <name evidence="3" type="ORF">APLA_LOCUS6993</name>
</gene>
<feature type="transmembrane region" description="Helical" evidence="1">
    <location>
        <begin position="33"/>
        <end position="50"/>
    </location>
</feature>
<evidence type="ECO:0000313" key="2">
    <source>
        <dbReference type="EMBL" id="CAB3221747.1"/>
    </source>
</evidence>
<proteinExistence type="predicted"/>
<keyword evidence="4" id="KW-1185">Reference proteome</keyword>
<feature type="transmembrane region" description="Helical" evidence="1">
    <location>
        <begin position="158"/>
        <end position="178"/>
    </location>
</feature>
<dbReference type="Proteomes" id="UP000494106">
    <property type="component" value="Unassembled WGS sequence"/>
</dbReference>
<name>A0A8S0YPX2_ARCPL</name>
<evidence type="ECO:0000313" key="3">
    <source>
        <dbReference type="EMBL" id="CAB3235557.1"/>
    </source>
</evidence>
<keyword evidence="1" id="KW-1133">Transmembrane helix</keyword>
<keyword evidence="1" id="KW-0812">Transmembrane</keyword>
<dbReference type="OrthoDB" id="7489104at2759"/>
<dbReference type="EMBL" id="CADEBC010000070">
    <property type="protein sequence ID" value="CAB3221747.1"/>
    <property type="molecule type" value="Genomic_DNA"/>
</dbReference>
<feature type="transmembrane region" description="Helical" evidence="1">
    <location>
        <begin position="133"/>
        <end position="151"/>
    </location>
</feature>
<evidence type="ECO:0000313" key="4">
    <source>
        <dbReference type="Proteomes" id="UP000494106"/>
    </source>
</evidence>